<dbReference type="Proteomes" id="UP000012220">
    <property type="component" value="Unassembled WGS sequence"/>
</dbReference>
<dbReference type="Pfam" id="PF04865">
    <property type="entry name" value="Baseplate_J"/>
    <property type="match status" value="1"/>
</dbReference>
<dbReference type="EMBL" id="AHNY02000121">
    <property type="protein sequence ID" value="EMY25778.1"/>
    <property type="molecule type" value="Genomic_DNA"/>
</dbReference>
<organism evidence="2 3">
    <name type="scientific">Leptospira interrogans serovar Australis str. 200703203</name>
    <dbReference type="NCBI Taxonomy" id="1085541"/>
    <lineage>
        <taxon>Bacteria</taxon>
        <taxon>Pseudomonadati</taxon>
        <taxon>Spirochaetota</taxon>
        <taxon>Spirochaetia</taxon>
        <taxon>Leptospirales</taxon>
        <taxon>Leptospiraceae</taxon>
        <taxon>Leptospira</taxon>
    </lineage>
</organism>
<gene>
    <name evidence="2" type="ORF">LEP1GSC115_0284</name>
</gene>
<evidence type="ECO:0000259" key="1">
    <source>
        <dbReference type="Pfam" id="PF04865"/>
    </source>
</evidence>
<reference evidence="2 3" key="1">
    <citation type="submission" date="2013-02" db="EMBL/GenBank/DDBJ databases">
        <authorList>
            <person name="Harkins D.M."/>
            <person name="Durkin A.S."/>
            <person name="Brinkac L.M."/>
            <person name="Haft D.H."/>
            <person name="Selengut J.D."/>
            <person name="Sanka R."/>
            <person name="DePew J."/>
            <person name="Purushe J."/>
            <person name="Picardeau M."/>
            <person name="Werts C."/>
            <person name="Goarant C."/>
            <person name="Vinetz J.M."/>
            <person name="Sutton G.G."/>
            <person name="Nierman W.C."/>
            <person name="Fouts D.E."/>
        </authorList>
    </citation>
    <scope>NUCLEOTIDE SEQUENCE [LARGE SCALE GENOMIC DNA]</scope>
    <source>
        <strain evidence="2 3">200703203</strain>
    </source>
</reference>
<proteinExistence type="predicted"/>
<evidence type="ECO:0000313" key="2">
    <source>
        <dbReference type="EMBL" id="EMY25778.1"/>
    </source>
</evidence>
<name>N1UHN1_LEPIR</name>
<dbReference type="InterPro" id="IPR006949">
    <property type="entry name" value="Barrel_Baseplate_J-like"/>
</dbReference>
<sequence>MIHGIEYEAVPIGLLVGTSKGIQYRAIEEKVIQSGFASVQFEAVHPGLTQKSSSEFIDGFC</sequence>
<comment type="caution">
    <text evidence="2">The sequence shown here is derived from an EMBL/GenBank/DDBJ whole genome shotgun (WGS) entry which is preliminary data.</text>
</comment>
<feature type="domain" description="Baseplate protein J-like barrel" evidence="1">
    <location>
        <begin position="9"/>
        <end position="47"/>
    </location>
</feature>
<evidence type="ECO:0000313" key="3">
    <source>
        <dbReference type="Proteomes" id="UP000012220"/>
    </source>
</evidence>
<accession>N1UHN1</accession>
<protein>
    <recommendedName>
        <fullName evidence="1">Baseplate protein J-like barrel domain-containing protein</fullName>
    </recommendedName>
</protein>
<dbReference type="BioCyc" id="LINT1085541:G11IQ-4785-MONOMER"/>
<dbReference type="AlphaFoldDB" id="N1UHN1"/>